<gene>
    <name evidence="3" type="ORF">ACFQJ4_08220</name>
</gene>
<dbReference type="PANTHER" id="PTHR43384:SF6">
    <property type="entry name" value="SEPTUM SITE-DETERMINING PROTEIN MIND HOMOLOG, CHLOROPLASTIC"/>
    <property type="match status" value="1"/>
</dbReference>
<dbReference type="InterPro" id="IPR050625">
    <property type="entry name" value="ParA/MinD_ATPase"/>
</dbReference>
<dbReference type="SUPFAM" id="SSF52540">
    <property type="entry name" value="P-loop containing nucleoside triphosphate hydrolases"/>
    <property type="match status" value="1"/>
</dbReference>
<evidence type="ECO:0000313" key="4">
    <source>
        <dbReference type="Proteomes" id="UP001596398"/>
    </source>
</evidence>
<dbReference type="PANTHER" id="PTHR43384">
    <property type="entry name" value="SEPTUM SITE-DETERMINING PROTEIN MIND HOMOLOG, CHLOROPLASTIC-RELATED"/>
    <property type="match status" value="1"/>
</dbReference>
<dbReference type="GeneID" id="79266987"/>
<dbReference type="EMBL" id="JBHTAP010000001">
    <property type="protein sequence ID" value="MFC7235296.1"/>
    <property type="molecule type" value="Genomic_DNA"/>
</dbReference>
<name>A0ABD5ZPG3_9EURY</name>
<evidence type="ECO:0000256" key="1">
    <source>
        <dbReference type="ARBA" id="ARBA00022741"/>
    </source>
</evidence>
<keyword evidence="1" id="KW-0547">Nucleotide-binding</keyword>
<proteinExistence type="predicted"/>
<protein>
    <submittedName>
        <fullName evidence="3">ParA family protein</fullName>
    </submittedName>
</protein>
<comment type="caution">
    <text evidence="3">The sequence shown here is derived from an EMBL/GenBank/DDBJ whole genome shotgun (WGS) entry which is preliminary data.</text>
</comment>
<dbReference type="RefSeq" id="WP_276233426.1">
    <property type="nucleotide sequence ID" value="NZ_CP119802.1"/>
</dbReference>
<organism evidence="3 4">
    <name type="scientific">Halosegnis marinus</name>
    <dbReference type="NCBI Taxonomy" id="3034023"/>
    <lineage>
        <taxon>Archaea</taxon>
        <taxon>Methanobacteriati</taxon>
        <taxon>Methanobacteriota</taxon>
        <taxon>Stenosarchaea group</taxon>
        <taxon>Halobacteria</taxon>
        <taxon>Halobacteriales</taxon>
        <taxon>Natronomonadaceae</taxon>
        <taxon>Halosegnis</taxon>
    </lineage>
</organism>
<dbReference type="InterPro" id="IPR027417">
    <property type="entry name" value="P-loop_NTPase"/>
</dbReference>
<evidence type="ECO:0000256" key="2">
    <source>
        <dbReference type="ARBA" id="ARBA00022840"/>
    </source>
</evidence>
<dbReference type="Proteomes" id="UP001596398">
    <property type="component" value="Unassembled WGS sequence"/>
</dbReference>
<dbReference type="GO" id="GO:0005524">
    <property type="term" value="F:ATP binding"/>
    <property type="evidence" value="ECO:0007669"/>
    <property type="project" value="UniProtKB-KW"/>
</dbReference>
<sequence length="237" mass="23874">MSTNVTSLVGAVGGAGTTRLCIELAGLFAAEGDRAVVLDAAYATQGLADHMDGRIDPDATALVTADRPLADGLVGLDTAGDGTVEALPARASFERLARAKTPEAARRFESLLAEAREHADRVLVDVPPVAANQAVAAVNAADRVALVAPGTTRGADGVARLRDRLADIGTEADAVVATRAVECDFADACVPADDAEPGETPVADTADGAFAAGVAAAAEVACDAEIERSFDGGLLPL</sequence>
<reference evidence="3 4" key="1">
    <citation type="journal article" date="2019" name="Int. J. Syst. Evol. Microbiol.">
        <title>The Global Catalogue of Microorganisms (GCM) 10K type strain sequencing project: providing services to taxonomists for standard genome sequencing and annotation.</title>
        <authorList>
            <consortium name="The Broad Institute Genomics Platform"/>
            <consortium name="The Broad Institute Genome Sequencing Center for Infectious Disease"/>
            <person name="Wu L."/>
            <person name="Ma J."/>
        </authorList>
    </citation>
    <scope>NUCLEOTIDE SEQUENCE [LARGE SCALE GENOMIC DNA]</scope>
    <source>
        <strain evidence="3 4">DT85</strain>
    </source>
</reference>
<keyword evidence="2" id="KW-0067">ATP-binding</keyword>
<dbReference type="Gene3D" id="3.40.50.300">
    <property type="entry name" value="P-loop containing nucleotide triphosphate hydrolases"/>
    <property type="match status" value="1"/>
</dbReference>
<keyword evidence="4" id="KW-1185">Reference proteome</keyword>
<evidence type="ECO:0000313" key="3">
    <source>
        <dbReference type="EMBL" id="MFC7235296.1"/>
    </source>
</evidence>
<dbReference type="AlphaFoldDB" id="A0ABD5ZPG3"/>
<accession>A0ABD5ZPG3</accession>